<evidence type="ECO:0000259" key="8">
    <source>
        <dbReference type="PROSITE" id="PS50048"/>
    </source>
</evidence>
<evidence type="ECO:0000313" key="9">
    <source>
        <dbReference type="EMBL" id="KXH63540.1"/>
    </source>
</evidence>
<dbReference type="EMBL" id="JFFI01001070">
    <property type="protein sequence ID" value="KXH63540.1"/>
    <property type="molecule type" value="Genomic_DNA"/>
</dbReference>
<organism evidence="9 10">
    <name type="scientific">Colletotrichum salicis</name>
    <dbReference type="NCBI Taxonomy" id="1209931"/>
    <lineage>
        <taxon>Eukaryota</taxon>
        <taxon>Fungi</taxon>
        <taxon>Dikarya</taxon>
        <taxon>Ascomycota</taxon>
        <taxon>Pezizomycotina</taxon>
        <taxon>Sordariomycetes</taxon>
        <taxon>Hypocreomycetidae</taxon>
        <taxon>Glomerellales</taxon>
        <taxon>Glomerellaceae</taxon>
        <taxon>Colletotrichum</taxon>
        <taxon>Colletotrichum acutatum species complex</taxon>
    </lineage>
</organism>
<feature type="compositionally biased region" description="Low complexity" evidence="7">
    <location>
        <begin position="63"/>
        <end position="73"/>
    </location>
</feature>
<evidence type="ECO:0000256" key="6">
    <source>
        <dbReference type="ARBA" id="ARBA00023242"/>
    </source>
</evidence>
<dbReference type="InterPro" id="IPR050335">
    <property type="entry name" value="ERT1_acuK_gluconeogen_tf"/>
</dbReference>
<keyword evidence="3" id="KW-0805">Transcription regulation</keyword>
<sequence>MEKTMVSPPAASPSTISPASSSHLGKRRDHSEDAQESSSGGGGIGPGGYNGGGGGVGGGGTSTGRKSSSSGGSRPKRAQVSRACARCKNLRRACNEYRPCKRCVDAGLGDQCLGLPGPVSLAWVSDGSQAFGHVPHEAVQRMADLLPARVMDYCVDRFFARLHPTIPILTPEYVAQLKVVAGPSEAGMEAHCLLTAPGVLVPAGGDDVVFAVEDEYARGVGESEGRGSVGHVVYRAVEYGKGGDAAVERGVDVYRDGGEWRAAVDFGSEGYAKGESAGDAAVVEDYPLAAAFAVRVSCRGVCSLAEYDVSLPSRGGQGLGAVDAGFTGG</sequence>
<feature type="compositionally biased region" description="Low complexity" evidence="7">
    <location>
        <begin position="7"/>
        <end position="22"/>
    </location>
</feature>
<keyword evidence="4" id="KW-0238">DNA-binding</keyword>
<dbReference type="AlphaFoldDB" id="A0A135UT04"/>
<accession>A0A135UT04</accession>
<reference evidence="9 10" key="1">
    <citation type="submission" date="2014-02" db="EMBL/GenBank/DDBJ databases">
        <title>The genome sequence of Colletotrichum salicis CBS 607.94.</title>
        <authorList>
            <person name="Baroncelli R."/>
            <person name="Thon M.R."/>
        </authorList>
    </citation>
    <scope>NUCLEOTIDE SEQUENCE [LARGE SCALE GENOMIC DNA]</scope>
    <source>
        <strain evidence="9 10">CBS 607.94</strain>
    </source>
</reference>
<dbReference type="OrthoDB" id="4132249at2759"/>
<proteinExistence type="predicted"/>
<name>A0A135UT04_9PEZI</name>
<comment type="caution">
    <text evidence="9">The sequence shown here is derived from an EMBL/GenBank/DDBJ whole genome shotgun (WGS) entry which is preliminary data.</text>
</comment>
<feature type="domain" description="Zn(2)-C6 fungal-type" evidence="8">
    <location>
        <begin position="83"/>
        <end position="112"/>
    </location>
</feature>
<evidence type="ECO:0000256" key="5">
    <source>
        <dbReference type="ARBA" id="ARBA00023163"/>
    </source>
</evidence>
<keyword evidence="5" id="KW-0804">Transcription</keyword>
<dbReference type="STRING" id="1209931.A0A135UT04"/>
<keyword evidence="1" id="KW-0479">Metal-binding</keyword>
<dbReference type="InterPro" id="IPR036864">
    <property type="entry name" value="Zn2-C6_fun-type_DNA-bd_sf"/>
</dbReference>
<evidence type="ECO:0000256" key="4">
    <source>
        <dbReference type="ARBA" id="ARBA00023125"/>
    </source>
</evidence>
<evidence type="ECO:0000313" key="10">
    <source>
        <dbReference type="Proteomes" id="UP000070121"/>
    </source>
</evidence>
<dbReference type="SUPFAM" id="SSF57701">
    <property type="entry name" value="Zn2/Cys6 DNA-binding domain"/>
    <property type="match status" value="1"/>
</dbReference>
<evidence type="ECO:0000256" key="3">
    <source>
        <dbReference type="ARBA" id="ARBA00023015"/>
    </source>
</evidence>
<dbReference type="PANTHER" id="PTHR47659">
    <property type="entry name" value="ZN(II)2CYS6 TRANSCRIPTION FACTOR (EUROFUNG)-RELATED"/>
    <property type="match status" value="1"/>
</dbReference>
<dbReference type="PROSITE" id="PS50048">
    <property type="entry name" value="ZN2_CY6_FUNGAL_2"/>
    <property type="match status" value="1"/>
</dbReference>
<evidence type="ECO:0000256" key="7">
    <source>
        <dbReference type="SAM" id="MobiDB-lite"/>
    </source>
</evidence>
<dbReference type="GO" id="GO:0008270">
    <property type="term" value="F:zinc ion binding"/>
    <property type="evidence" value="ECO:0007669"/>
    <property type="project" value="InterPro"/>
</dbReference>
<dbReference type="GO" id="GO:0003677">
    <property type="term" value="F:DNA binding"/>
    <property type="evidence" value="ECO:0007669"/>
    <property type="project" value="UniProtKB-KW"/>
</dbReference>
<protein>
    <recommendedName>
        <fullName evidence="8">Zn(2)-C6 fungal-type domain-containing protein</fullName>
    </recommendedName>
</protein>
<gene>
    <name evidence="9" type="ORF">CSAL01_08000</name>
</gene>
<dbReference type="PANTHER" id="PTHR47659:SF1">
    <property type="entry name" value="TRANSCRIPTION ACTIVATOR OF GLUCONEOGENESIS ERT1"/>
    <property type="match status" value="1"/>
</dbReference>
<feature type="compositionally biased region" description="Gly residues" evidence="7">
    <location>
        <begin position="39"/>
        <end position="62"/>
    </location>
</feature>
<keyword evidence="10" id="KW-1185">Reference proteome</keyword>
<dbReference type="InterPro" id="IPR001138">
    <property type="entry name" value="Zn2Cys6_DnaBD"/>
</dbReference>
<feature type="region of interest" description="Disordered" evidence="7">
    <location>
        <begin position="1"/>
        <end position="78"/>
    </location>
</feature>
<dbReference type="PROSITE" id="PS00463">
    <property type="entry name" value="ZN2_CY6_FUNGAL_1"/>
    <property type="match status" value="1"/>
</dbReference>
<keyword evidence="2" id="KW-0862">Zinc</keyword>
<keyword evidence="6" id="KW-0539">Nucleus</keyword>
<evidence type="ECO:0000256" key="1">
    <source>
        <dbReference type="ARBA" id="ARBA00022723"/>
    </source>
</evidence>
<dbReference type="GO" id="GO:0000981">
    <property type="term" value="F:DNA-binding transcription factor activity, RNA polymerase II-specific"/>
    <property type="evidence" value="ECO:0007669"/>
    <property type="project" value="InterPro"/>
</dbReference>
<dbReference type="CDD" id="cd00067">
    <property type="entry name" value="GAL4"/>
    <property type="match status" value="1"/>
</dbReference>
<evidence type="ECO:0000256" key="2">
    <source>
        <dbReference type="ARBA" id="ARBA00022833"/>
    </source>
</evidence>
<dbReference type="Proteomes" id="UP000070121">
    <property type="component" value="Unassembled WGS sequence"/>
</dbReference>